<dbReference type="Gene3D" id="3.30.70.1400">
    <property type="entry name" value="Aminomethyltransferase beta-barrel domains"/>
    <property type="match status" value="1"/>
</dbReference>
<dbReference type="SUPFAM" id="SSF54373">
    <property type="entry name" value="FAD-linked reductases, C-terminal domain"/>
    <property type="match status" value="1"/>
</dbReference>
<evidence type="ECO:0000256" key="2">
    <source>
        <dbReference type="ARBA" id="ARBA00023002"/>
    </source>
</evidence>
<dbReference type="InterPro" id="IPR036188">
    <property type="entry name" value="FAD/NAD-bd_sf"/>
</dbReference>
<feature type="domain" description="FAD dependent oxidoreductase central" evidence="6">
    <location>
        <begin position="370"/>
        <end position="424"/>
    </location>
</feature>
<dbReference type="SUPFAM" id="SSF101790">
    <property type="entry name" value="Aminomethyltransferase beta-barrel domain"/>
    <property type="match status" value="1"/>
</dbReference>
<dbReference type="Pfam" id="PF08669">
    <property type="entry name" value="GCV_T_C"/>
    <property type="match status" value="1"/>
</dbReference>
<dbReference type="GO" id="GO:0016491">
    <property type="term" value="F:oxidoreductase activity"/>
    <property type="evidence" value="ECO:0007669"/>
    <property type="project" value="UniProtKB-KW"/>
</dbReference>
<feature type="domain" description="GCVT N-terminal" evidence="4">
    <location>
        <begin position="426"/>
        <end position="702"/>
    </location>
</feature>
<dbReference type="Pfam" id="PF01266">
    <property type="entry name" value="DAO"/>
    <property type="match status" value="1"/>
</dbReference>
<dbReference type="Gene3D" id="3.30.9.10">
    <property type="entry name" value="D-Amino Acid Oxidase, subunit A, domain 2"/>
    <property type="match status" value="1"/>
</dbReference>
<organism evidence="7 8">
    <name type="scientific">Rhizobium loti</name>
    <name type="common">Mesorhizobium loti</name>
    <dbReference type="NCBI Taxonomy" id="381"/>
    <lineage>
        <taxon>Bacteria</taxon>
        <taxon>Pseudomonadati</taxon>
        <taxon>Pseudomonadota</taxon>
        <taxon>Alphaproteobacteria</taxon>
        <taxon>Hyphomicrobiales</taxon>
        <taxon>Phyllobacteriaceae</taxon>
        <taxon>Mesorhizobium</taxon>
    </lineage>
</organism>
<dbReference type="OrthoDB" id="9804379at2"/>
<dbReference type="SUPFAM" id="SSF103025">
    <property type="entry name" value="Folate-binding domain"/>
    <property type="match status" value="1"/>
</dbReference>
<evidence type="ECO:0000259" key="3">
    <source>
        <dbReference type="Pfam" id="PF01266"/>
    </source>
</evidence>
<feature type="domain" description="FAD dependent oxidoreductase" evidence="3">
    <location>
        <begin position="10"/>
        <end position="366"/>
    </location>
</feature>
<evidence type="ECO:0000313" key="8">
    <source>
        <dbReference type="Proteomes" id="UP000053176"/>
    </source>
</evidence>
<evidence type="ECO:0000259" key="6">
    <source>
        <dbReference type="Pfam" id="PF16350"/>
    </source>
</evidence>
<evidence type="ECO:0000313" key="7">
    <source>
        <dbReference type="EMBL" id="KUM24472.1"/>
    </source>
</evidence>
<dbReference type="EMBL" id="LPWA01000135">
    <property type="protein sequence ID" value="KUM24472.1"/>
    <property type="molecule type" value="Genomic_DNA"/>
</dbReference>
<keyword evidence="2" id="KW-0560">Oxidoreductase</keyword>
<evidence type="ECO:0008006" key="9">
    <source>
        <dbReference type="Google" id="ProtNLM"/>
    </source>
</evidence>
<sequence length="815" mass="89256">MFMQLPSKADVVIVGGGIIGAAIAYHLPKVGIRDAVLLERKRLTSGTTWHAAGQISRLRPTPVLTELAKYGLELIPTLEEESGQETGYKSKDTYSIALSEDHLTLLKRTSAFGGYFGVDSRIVTPQELKEGWPLINTDGVLGALHFTETGQVNPVDYTMAFTKAAQRNGVRIFENTKVEALIKRGDRIVGVDTAAGVIEAKTVILASGMWTRDLARAVGVHIPLQAVEHAYIVTEPIPEIDPATPGLIVPEERCYYKEDAGKMLVGFFEEKGKAWSSRGIPETSEFDILPEDYQQYERELAAAVGRVPRLGTAGIKTFFVGAESFTADRRYLIGPAPEVKGLFVSAGFNSTGIMASAGMGKVVAEWIAKGNSPVDMHHFALTRNMPFQSNRHYIAERASETVGSWLNIPWAARQMTTGRGVRRSPIYDAQKATGAHFGEIAGFEVPLWYSKGGQLKLEPKFGKQPWFPIVREESLALRDDAGLIDQSGYGKFTVSGRDALKYLNRICAADIDVPVNKVVYTVWLNEKGGIEGDVTVTRTSEDEFLVVSNITYRRGDFARLKADVPAGASVSVQDVTNSFGMLAVMGPKSRTLLQELSDDDLSSERLPFSWSASIGLGHITVRAARITFVGELGYELMIPSEMCGYAYDLIADRGKQYSLRHAGSFSVNACRLERGYRLMGIDIDAGVNPLAAGLGFSIGWDKPSDFIGRGALESLRGKPMQSRLLQFALRGEDVPILLGDEVIWRNGQAVGITTSGDWGFRIDRSLGMGYVNCEDGVTKDWIEQGQFEIDFAGTRVMADAQVAPFYDPNGERTRL</sequence>
<evidence type="ECO:0000259" key="4">
    <source>
        <dbReference type="Pfam" id="PF01571"/>
    </source>
</evidence>
<dbReference type="PANTHER" id="PTHR43757:SF15">
    <property type="entry name" value="PYRUVATE DEHYDROGENASE PHOSPHATASE REGULATORY SUBUNIT, MITOCHONDRIAL-LIKE"/>
    <property type="match status" value="1"/>
</dbReference>
<dbReference type="InterPro" id="IPR013977">
    <property type="entry name" value="GcvT_C"/>
</dbReference>
<evidence type="ECO:0000259" key="5">
    <source>
        <dbReference type="Pfam" id="PF08669"/>
    </source>
</evidence>
<comment type="caution">
    <text evidence="7">The sequence shown here is derived from an EMBL/GenBank/DDBJ whole genome shotgun (WGS) entry which is preliminary data.</text>
</comment>
<gene>
    <name evidence="7" type="ORF">AU467_30235</name>
</gene>
<evidence type="ECO:0000256" key="1">
    <source>
        <dbReference type="ARBA" id="ARBA00008609"/>
    </source>
</evidence>
<dbReference type="Gene3D" id="2.40.30.110">
    <property type="entry name" value="Aminomethyltransferase beta-barrel domains"/>
    <property type="match status" value="1"/>
</dbReference>
<dbReference type="InterPro" id="IPR027266">
    <property type="entry name" value="TrmE/GcvT-like"/>
</dbReference>
<feature type="domain" description="Aminomethyltransferase C-terminal" evidence="5">
    <location>
        <begin position="723"/>
        <end position="807"/>
    </location>
</feature>
<dbReference type="Gene3D" id="3.30.1360.120">
    <property type="entry name" value="Probable tRNA modification gtpase trme, domain 1"/>
    <property type="match status" value="1"/>
</dbReference>
<dbReference type="InterPro" id="IPR032503">
    <property type="entry name" value="FAO_M"/>
</dbReference>
<dbReference type="InterPro" id="IPR006222">
    <property type="entry name" value="GCVT_N"/>
</dbReference>
<dbReference type="SUPFAM" id="SSF51905">
    <property type="entry name" value="FAD/NAD(P)-binding domain"/>
    <property type="match status" value="1"/>
</dbReference>
<accession>A0A117N2E2</accession>
<dbReference type="AlphaFoldDB" id="A0A117N2E2"/>
<dbReference type="InterPro" id="IPR029043">
    <property type="entry name" value="GcvT/YgfZ_C"/>
</dbReference>
<name>A0A117N2E2_RHILI</name>
<reference evidence="7 8" key="1">
    <citation type="submission" date="2015-12" db="EMBL/GenBank/DDBJ databases">
        <title>Draft genome sequence of Mesorhizobium sp. UFLA 01-765, a multitolerant efficient symbiont and plant-growth promoting strain isolated from Zn-mining soil using Leucaena leucocephala as a trap plant.</title>
        <authorList>
            <person name="Rangel W.M."/>
            <person name="Thijs S."/>
            <person name="Longatti S.M."/>
            <person name="Moreira F.M."/>
            <person name="Weyens N."/>
            <person name="Vangronsveld J."/>
            <person name="Van Hamme J.D."/>
            <person name="Bottos E.M."/>
            <person name="Rineau F."/>
        </authorList>
    </citation>
    <scope>NUCLEOTIDE SEQUENCE [LARGE SCALE GENOMIC DNA]</scope>
    <source>
        <strain evidence="7 8">UFLA 01-765</strain>
    </source>
</reference>
<dbReference type="Gene3D" id="3.50.50.60">
    <property type="entry name" value="FAD/NAD(P)-binding domain"/>
    <property type="match status" value="1"/>
</dbReference>
<dbReference type="Pfam" id="PF01571">
    <property type="entry name" value="GCV_T"/>
    <property type="match status" value="1"/>
</dbReference>
<dbReference type="InterPro" id="IPR006076">
    <property type="entry name" value="FAD-dep_OxRdtase"/>
</dbReference>
<comment type="similarity">
    <text evidence="1">Belongs to the GcvT family.</text>
</comment>
<dbReference type="Proteomes" id="UP000053176">
    <property type="component" value="Unassembled WGS sequence"/>
</dbReference>
<proteinExistence type="inferred from homology"/>
<protein>
    <recommendedName>
        <fullName evidence="9">FAD-dependent oxidoreductase</fullName>
    </recommendedName>
</protein>
<dbReference type="Pfam" id="PF16350">
    <property type="entry name" value="FAO_M"/>
    <property type="match status" value="1"/>
</dbReference>
<dbReference type="PANTHER" id="PTHR43757">
    <property type="entry name" value="AMINOMETHYLTRANSFERASE"/>
    <property type="match status" value="1"/>
</dbReference>
<dbReference type="InterPro" id="IPR028896">
    <property type="entry name" value="GcvT/YgfZ/DmdA"/>
</dbReference>